<dbReference type="AlphaFoldDB" id="A0A8A3PGA3"/>
<evidence type="ECO:0000313" key="1">
    <source>
        <dbReference type="EMBL" id="QSZ34046.1"/>
    </source>
</evidence>
<accession>A0A8A3PGA3</accession>
<dbReference type="Proteomes" id="UP000672032">
    <property type="component" value="Chromosome 4"/>
</dbReference>
<proteinExistence type="predicted"/>
<sequence length="682" mass="73691">MPYHARSDVLSAQVISGGLEDPRAAEQESFMTRMSCRDLNDFISNTTEFSPLDPGFNRASHESMQISEWQTKLDQILSRSKEIKLPLNKENGVDKPLSNFIPGPVTTGGLSRSPAFDCLPVVSHWAERTGEPSAPDPAATVRISSTWEATHVIGEGATMHCPLGAPCWSLKTHGTSPVDPGSNKFSQEYLSQTKTLVTTVALPLRIDTPQTGGVLSAATQISWMRNARVADTVDCSMGMLLDAAELLTARNKAIATGTPEILAFAEVREVTMPTWCSARKPLPPKLSGVAISTDSTTADIIASECCEGPLLNNSIFSLTLGHSRGIYGGSISALWALMDSAFLIDYSIGKDNPELSEKIATGFAEVAAIAEASTSAGPHITDTRIIKGCTYSCLRQKVILEDENQISSRPCVVVWNDLARLARFKVADGVFCHFYHDGGGGEYMAAIAGLGLAVHDWIDLGADVTSGEISNIIPSLTGGSLEEEPLAEMYSRLVGALIWYRNNDPYNPAALSLMVTNWWHFANCRHRPVSLLGRTDLDAVTSGIAATVPEGRPSLEHFRACGTKVERSERPLANAEARLQSLLSSDPLPETRAVIDLLISPILNYVKGADSLPFENEYLGAVLAAMIGRNHAQKIEELWDLALVLWESGAMWAVGVAGLCYTHNGKSNCDRARDDFSEATWG</sequence>
<dbReference type="EMBL" id="CP063408">
    <property type="protein sequence ID" value="QSZ34046.1"/>
    <property type="molecule type" value="Genomic_DNA"/>
</dbReference>
<organism evidence="1 2">
    <name type="scientific">Monilinia vaccinii-corymbosi</name>
    <dbReference type="NCBI Taxonomy" id="61207"/>
    <lineage>
        <taxon>Eukaryota</taxon>
        <taxon>Fungi</taxon>
        <taxon>Dikarya</taxon>
        <taxon>Ascomycota</taxon>
        <taxon>Pezizomycotina</taxon>
        <taxon>Leotiomycetes</taxon>
        <taxon>Helotiales</taxon>
        <taxon>Sclerotiniaceae</taxon>
        <taxon>Monilinia</taxon>
    </lineage>
</organism>
<dbReference type="OrthoDB" id="4955151at2759"/>
<evidence type="ECO:0000313" key="2">
    <source>
        <dbReference type="Proteomes" id="UP000672032"/>
    </source>
</evidence>
<keyword evidence="2" id="KW-1185">Reference proteome</keyword>
<protein>
    <submittedName>
        <fullName evidence="1">Uncharacterized protein</fullName>
    </submittedName>
</protein>
<reference evidence="1" key="1">
    <citation type="submission" date="2020-10" db="EMBL/GenBank/DDBJ databases">
        <title>Genome Sequence of Monilinia vaccinii-corymbosi Sheds Light on Mummy Berry Disease Infection of Blueberry and Mating Type.</title>
        <authorList>
            <person name="Yow A.G."/>
            <person name="Zhang Y."/>
            <person name="Bansal K."/>
            <person name="Eacker S.M."/>
            <person name="Sullivan S."/>
            <person name="Liachko I."/>
            <person name="Cubeta M.A."/>
            <person name="Rollins J.A."/>
            <person name="Ashrafi H."/>
        </authorList>
    </citation>
    <scope>NUCLEOTIDE SEQUENCE</scope>
    <source>
        <strain evidence="1">RL-1</strain>
    </source>
</reference>
<name>A0A8A3PGA3_9HELO</name>
<gene>
    <name evidence="1" type="ORF">DSL72_005626</name>
</gene>